<protein>
    <submittedName>
        <fullName evidence="2">Uncharacterized protein</fullName>
    </submittedName>
</protein>
<keyword evidence="1" id="KW-0812">Transmembrane</keyword>
<proteinExistence type="predicted"/>
<evidence type="ECO:0000313" key="2">
    <source>
        <dbReference type="EMBL" id="WIA15159.1"/>
    </source>
</evidence>
<name>A0ABY8U137_TETOB</name>
<evidence type="ECO:0000256" key="1">
    <source>
        <dbReference type="SAM" id="Phobius"/>
    </source>
</evidence>
<keyword evidence="1" id="KW-1133">Transmembrane helix</keyword>
<evidence type="ECO:0000313" key="3">
    <source>
        <dbReference type="Proteomes" id="UP001244341"/>
    </source>
</evidence>
<feature type="transmembrane region" description="Helical" evidence="1">
    <location>
        <begin position="66"/>
        <end position="91"/>
    </location>
</feature>
<keyword evidence="3" id="KW-1185">Reference proteome</keyword>
<gene>
    <name evidence="2" type="ORF">OEZ85_001845</name>
</gene>
<dbReference type="Proteomes" id="UP001244341">
    <property type="component" value="Chromosome 6b"/>
</dbReference>
<reference evidence="2 3" key="1">
    <citation type="submission" date="2023-05" db="EMBL/GenBank/DDBJ databases">
        <title>A 100% complete, gapless, phased diploid assembly of the Scenedesmus obliquus UTEX 3031 genome.</title>
        <authorList>
            <person name="Biondi T.C."/>
            <person name="Hanschen E.R."/>
            <person name="Kwon T."/>
            <person name="Eng W."/>
            <person name="Kruse C.P.S."/>
            <person name="Koehler S.I."/>
            <person name="Kunde Y."/>
            <person name="Gleasner C.D."/>
            <person name="You Mak K.T."/>
            <person name="Polle J."/>
            <person name="Hovde B.T."/>
            <person name="Starkenburg S.R."/>
        </authorList>
    </citation>
    <scope>NUCLEOTIDE SEQUENCE [LARGE SCALE GENOMIC DNA]</scope>
    <source>
        <strain evidence="2 3">DOE0152z</strain>
    </source>
</reference>
<organism evidence="2 3">
    <name type="scientific">Tetradesmus obliquus</name>
    <name type="common">Green alga</name>
    <name type="synonym">Acutodesmus obliquus</name>
    <dbReference type="NCBI Taxonomy" id="3088"/>
    <lineage>
        <taxon>Eukaryota</taxon>
        <taxon>Viridiplantae</taxon>
        <taxon>Chlorophyta</taxon>
        <taxon>core chlorophytes</taxon>
        <taxon>Chlorophyceae</taxon>
        <taxon>CS clade</taxon>
        <taxon>Sphaeropleales</taxon>
        <taxon>Scenedesmaceae</taxon>
        <taxon>Tetradesmus</taxon>
    </lineage>
</organism>
<accession>A0ABY8U137</accession>
<keyword evidence="1" id="KW-0472">Membrane</keyword>
<sequence length="168" mass="18303">MALRSAGRQLFGLQLPQAASQSAGTLPCRRWCSSNAGAARPKRADQMNDEELKQALPSMLFTTSNLIWSTTLAVGVAAGGLLAMFWVGTFITGAAKSLKHLEEPAAAAAPPPQKSLAELIEDRKVELQAQLEQLQQQPRTQETKQAAAAARRELRQYGVSTGAWWSWW</sequence>
<dbReference type="EMBL" id="CP126213">
    <property type="protein sequence ID" value="WIA15159.1"/>
    <property type="molecule type" value="Genomic_DNA"/>
</dbReference>